<evidence type="ECO:0000313" key="2">
    <source>
        <dbReference type="EMBL" id="SFL31873.1"/>
    </source>
</evidence>
<dbReference type="STRING" id="1123291.SAMN04490355_100199"/>
<dbReference type="EMBL" id="FOTS01000001">
    <property type="protein sequence ID" value="SFL31873.1"/>
    <property type="molecule type" value="Genomic_DNA"/>
</dbReference>
<gene>
    <name evidence="2" type="ORF">SAMN04490355_100199</name>
</gene>
<evidence type="ECO:0000313" key="3">
    <source>
        <dbReference type="Proteomes" id="UP000199520"/>
    </source>
</evidence>
<keyword evidence="1" id="KW-0812">Transmembrane</keyword>
<keyword evidence="1" id="KW-0472">Membrane</keyword>
<proteinExistence type="predicted"/>
<evidence type="ECO:0000256" key="1">
    <source>
        <dbReference type="SAM" id="Phobius"/>
    </source>
</evidence>
<keyword evidence="1" id="KW-1133">Transmembrane helix</keyword>
<sequence length="69" mass="7558">MTVQKFLAIAFLIFLLGIGILYNGVNRIPFRNNGNHEHHQSTLSTGAILLSNMSTTSENKKGADGNEKI</sequence>
<dbReference type="AlphaFoldDB" id="A0A1I4GQW6"/>
<accession>A0A1I4GQW6</accession>
<protein>
    <submittedName>
        <fullName evidence="2">Uncharacterized protein</fullName>
    </submittedName>
</protein>
<name>A0A1I4GQW6_9FIRM</name>
<dbReference type="RefSeq" id="WP_245754749.1">
    <property type="nucleotide sequence ID" value="NZ_FOTS01000001.1"/>
</dbReference>
<reference evidence="3" key="1">
    <citation type="submission" date="2016-10" db="EMBL/GenBank/DDBJ databases">
        <authorList>
            <person name="Varghese N."/>
            <person name="Submissions S."/>
        </authorList>
    </citation>
    <scope>NUCLEOTIDE SEQUENCE [LARGE SCALE GENOMIC DNA]</scope>
    <source>
        <strain evidence="3">DSM 13327</strain>
    </source>
</reference>
<keyword evidence="3" id="KW-1185">Reference proteome</keyword>
<organism evidence="2 3">
    <name type="scientific">Pelosinus propionicus DSM 13327</name>
    <dbReference type="NCBI Taxonomy" id="1123291"/>
    <lineage>
        <taxon>Bacteria</taxon>
        <taxon>Bacillati</taxon>
        <taxon>Bacillota</taxon>
        <taxon>Negativicutes</taxon>
        <taxon>Selenomonadales</taxon>
        <taxon>Sporomusaceae</taxon>
        <taxon>Pelosinus</taxon>
    </lineage>
</organism>
<dbReference type="Proteomes" id="UP000199520">
    <property type="component" value="Unassembled WGS sequence"/>
</dbReference>
<feature type="transmembrane region" description="Helical" evidence="1">
    <location>
        <begin position="6"/>
        <end position="25"/>
    </location>
</feature>